<evidence type="ECO:0000256" key="4">
    <source>
        <dbReference type="ARBA" id="ARBA00022982"/>
    </source>
</evidence>
<protein>
    <recommendedName>
        <fullName evidence="6">Cytochrome c domain-containing protein</fullName>
    </recommendedName>
</protein>
<dbReference type="GO" id="GO:0005506">
    <property type="term" value="F:iron ion binding"/>
    <property type="evidence" value="ECO:0007669"/>
    <property type="project" value="InterPro"/>
</dbReference>
<organism evidence="7">
    <name type="scientific">marine metagenome</name>
    <dbReference type="NCBI Taxonomy" id="408172"/>
    <lineage>
        <taxon>unclassified sequences</taxon>
        <taxon>metagenomes</taxon>
        <taxon>ecological metagenomes</taxon>
    </lineage>
</organism>
<dbReference type="GO" id="GO:0009055">
    <property type="term" value="F:electron transfer activity"/>
    <property type="evidence" value="ECO:0007669"/>
    <property type="project" value="InterPro"/>
</dbReference>
<dbReference type="EMBL" id="UINC01001121">
    <property type="protein sequence ID" value="SUZ71424.1"/>
    <property type="molecule type" value="Genomic_DNA"/>
</dbReference>
<dbReference type="SUPFAM" id="SSF46626">
    <property type="entry name" value="Cytochrome c"/>
    <property type="match status" value="2"/>
</dbReference>
<keyword evidence="1" id="KW-0813">Transport</keyword>
<keyword evidence="2" id="KW-0349">Heme</keyword>
<dbReference type="Pfam" id="PF13442">
    <property type="entry name" value="Cytochrome_CBB3"/>
    <property type="match status" value="1"/>
</dbReference>
<dbReference type="PANTHER" id="PTHR33546">
    <property type="entry name" value="LARGE, MULTIFUNCTIONAL SECRETED PROTEIN-RELATED"/>
    <property type="match status" value="1"/>
</dbReference>
<sequence length="257" mass="27931">MSVLIAGLGGLATGLSAQEDDNPYTTALDAQTGQRMFARQCSVCHGVRATGGEIGPDLTTGEFQHASTDAGLFNVISEGIPNTPMAGINRNRTDQSVWQIVTYLRSLSGGGERVAVSGDASSGERLYLGAANCSSCHRLDGEGGRQGPDLTTIGDRRSPEQLLSDLVDPDERVQPNWWTMRVTHLDGTRVEGLRMNEGTYSVRILDADDNLWSFLKRDLRLSERIETSSMPAYGSTLSDGELEDLVAYLYALSRRDR</sequence>
<gene>
    <name evidence="7" type="ORF">METZ01_LOCUS24278</name>
</gene>
<accession>A0A381PXQ8</accession>
<reference evidence="7" key="1">
    <citation type="submission" date="2018-05" db="EMBL/GenBank/DDBJ databases">
        <authorList>
            <person name="Lanie J.A."/>
            <person name="Ng W.-L."/>
            <person name="Kazmierczak K.M."/>
            <person name="Andrzejewski T.M."/>
            <person name="Davidsen T.M."/>
            <person name="Wayne K.J."/>
            <person name="Tettelin H."/>
            <person name="Glass J.I."/>
            <person name="Rusch D."/>
            <person name="Podicherti R."/>
            <person name="Tsui H.-C.T."/>
            <person name="Winkler M.E."/>
        </authorList>
    </citation>
    <scope>NUCLEOTIDE SEQUENCE</scope>
</reference>
<dbReference type="Gene3D" id="1.10.760.10">
    <property type="entry name" value="Cytochrome c-like domain"/>
    <property type="match status" value="2"/>
</dbReference>
<dbReference type="PROSITE" id="PS51007">
    <property type="entry name" value="CYTC"/>
    <property type="match status" value="2"/>
</dbReference>
<evidence type="ECO:0000259" key="6">
    <source>
        <dbReference type="PROSITE" id="PS51007"/>
    </source>
</evidence>
<dbReference type="NCBIfam" id="TIGR02603">
    <property type="entry name" value="CxxCH_TIGR02603"/>
    <property type="match status" value="1"/>
</dbReference>
<evidence type="ECO:0000256" key="1">
    <source>
        <dbReference type="ARBA" id="ARBA00022448"/>
    </source>
</evidence>
<dbReference type="GO" id="GO:0020037">
    <property type="term" value="F:heme binding"/>
    <property type="evidence" value="ECO:0007669"/>
    <property type="project" value="InterPro"/>
</dbReference>
<name>A0A381PXQ8_9ZZZZ</name>
<dbReference type="InterPro" id="IPR009056">
    <property type="entry name" value="Cyt_c-like_dom"/>
</dbReference>
<evidence type="ECO:0000313" key="7">
    <source>
        <dbReference type="EMBL" id="SUZ71424.1"/>
    </source>
</evidence>
<keyword evidence="4" id="KW-0249">Electron transport</keyword>
<evidence type="ECO:0000256" key="3">
    <source>
        <dbReference type="ARBA" id="ARBA00022723"/>
    </source>
</evidence>
<dbReference type="AlphaFoldDB" id="A0A381PXQ8"/>
<dbReference type="InterPro" id="IPR013427">
    <property type="entry name" value="Haem-bd_dom_put"/>
</dbReference>
<feature type="domain" description="Cytochrome c" evidence="6">
    <location>
        <begin position="118"/>
        <end position="253"/>
    </location>
</feature>
<dbReference type="PRINTS" id="PR00605">
    <property type="entry name" value="CYTCHROMECIC"/>
</dbReference>
<proteinExistence type="predicted"/>
<evidence type="ECO:0000256" key="2">
    <source>
        <dbReference type="ARBA" id="ARBA00022617"/>
    </source>
</evidence>
<dbReference type="PANTHER" id="PTHR33546:SF1">
    <property type="entry name" value="LARGE, MULTIFUNCTIONAL SECRETED PROTEIN"/>
    <property type="match status" value="1"/>
</dbReference>
<dbReference type="InterPro" id="IPR036909">
    <property type="entry name" value="Cyt_c-like_dom_sf"/>
</dbReference>
<feature type="domain" description="Cytochrome c" evidence="6">
    <location>
        <begin position="28"/>
        <end position="108"/>
    </location>
</feature>
<keyword evidence="3" id="KW-0479">Metal-binding</keyword>
<dbReference type="InterPro" id="IPR008168">
    <property type="entry name" value="Cyt_C_IC"/>
</dbReference>
<keyword evidence="5" id="KW-0408">Iron</keyword>
<evidence type="ECO:0000256" key="5">
    <source>
        <dbReference type="ARBA" id="ARBA00023004"/>
    </source>
</evidence>
<dbReference type="Pfam" id="PF00034">
    <property type="entry name" value="Cytochrom_C"/>
    <property type="match status" value="1"/>
</dbReference>